<protein>
    <recommendedName>
        <fullName evidence="2">Methyltransferase</fullName>
    </recommendedName>
</protein>
<dbReference type="Gene3D" id="3.40.50.150">
    <property type="entry name" value="Vaccinia Virus protein VP39"/>
    <property type="match status" value="1"/>
</dbReference>
<organism evidence="1">
    <name type="scientific">viral metagenome</name>
    <dbReference type="NCBI Taxonomy" id="1070528"/>
    <lineage>
        <taxon>unclassified sequences</taxon>
        <taxon>metagenomes</taxon>
        <taxon>organismal metagenomes</taxon>
    </lineage>
</organism>
<name>A0A6C0BF40_9ZZZZ</name>
<evidence type="ECO:0000313" key="1">
    <source>
        <dbReference type="EMBL" id="QHS90935.1"/>
    </source>
</evidence>
<dbReference type="Pfam" id="PF13578">
    <property type="entry name" value="Methyltransf_24"/>
    <property type="match status" value="1"/>
</dbReference>
<proteinExistence type="predicted"/>
<dbReference type="SUPFAM" id="SSF53335">
    <property type="entry name" value="S-adenosyl-L-methionine-dependent methyltransferases"/>
    <property type="match status" value="1"/>
</dbReference>
<sequence length="246" mass="28485">MTSWNPSISRNRRAPPILVPTISTVPADLMSSFLELKQHIEIAFENAEKDESKITDGILNMEGMSGKKTRHFYNNLLNMDDARYLEIGTWKGSSVCSAMCGNKAKVVCIDNWSEFGGPKSEFLINFNTYKGENEASFIEQDCYKVNTSLLPRFNIYMYDGNHTQDSHYKALVHYYRCLDDMFVFIVDDWNWKGVRDGTYDSFNKLKLSVLYQKEIRTTDDNTHPPWGSEKQQEWHNGIYVAILKKN</sequence>
<dbReference type="AlphaFoldDB" id="A0A6C0BF40"/>
<dbReference type="InterPro" id="IPR029063">
    <property type="entry name" value="SAM-dependent_MTases_sf"/>
</dbReference>
<accession>A0A6C0BF40</accession>
<reference evidence="1" key="1">
    <citation type="journal article" date="2020" name="Nature">
        <title>Giant virus diversity and host interactions through global metagenomics.</title>
        <authorList>
            <person name="Schulz F."/>
            <person name="Roux S."/>
            <person name="Paez-Espino D."/>
            <person name="Jungbluth S."/>
            <person name="Walsh D.A."/>
            <person name="Denef V.J."/>
            <person name="McMahon K.D."/>
            <person name="Konstantinidis K.T."/>
            <person name="Eloe-Fadrosh E.A."/>
            <person name="Kyrpides N.C."/>
            <person name="Woyke T."/>
        </authorList>
    </citation>
    <scope>NUCLEOTIDE SEQUENCE</scope>
    <source>
        <strain evidence="1">GVMAG-M-3300013004-44</strain>
    </source>
</reference>
<dbReference type="EMBL" id="MN739154">
    <property type="protein sequence ID" value="QHS90935.1"/>
    <property type="molecule type" value="Genomic_DNA"/>
</dbReference>
<evidence type="ECO:0008006" key="2">
    <source>
        <dbReference type="Google" id="ProtNLM"/>
    </source>
</evidence>